<dbReference type="GO" id="GO:0003677">
    <property type="term" value="F:DNA binding"/>
    <property type="evidence" value="ECO:0007669"/>
    <property type="project" value="InterPro"/>
</dbReference>
<dbReference type="AlphaFoldDB" id="A0A7W7D323"/>
<gene>
    <name evidence="2" type="ORF">BJ982_000872</name>
</gene>
<dbReference type="Proteomes" id="UP000542210">
    <property type="component" value="Unassembled WGS sequence"/>
</dbReference>
<dbReference type="InterPro" id="IPR001387">
    <property type="entry name" value="Cro/C1-type_HTH"/>
</dbReference>
<keyword evidence="3" id="KW-1185">Reference proteome</keyword>
<dbReference type="EMBL" id="JACHND010000001">
    <property type="protein sequence ID" value="MBB4699328.1"/>
    <property type="molecule type" value="Genomic_DNA"/>
</dbReference>
<protein>
    <submittedName>
        <fullName evidence="2">Transcriptional regulator with XRE-family HTH domain</fullName>
    </submittedName>
</protein>
<evidence type="ECO:0000313" key="3">
    <source>
        <dbReference type="Proteomes" id="UP000542210"/>
    </source>
</evidence>
<feature type="domain" description="HTH cro/C1-type" evidence="1">
    <location>
        <begin position="34"/>
        <end position="73"/>
    </location>
</feature>
<evidence type="ECO:0000259" key="1">
    <source>
        <dbReference type="PROSITE" id="PS50943"/>
    </source>
</evidence>
<dbReference type="InterPro" id="IPR010982">
    <property type="entry name" value="Lambda_DNA-bd_dom_sf"/>
</dbReference>
<reference evidence="2 3" key="1">
    <citation type="submission" date="2020-08" db="EMBL/GenBank/DDBJ databases">
        <title>Sequencing the genomes of 1000 actinobacteria strains.</title>
        <authorList>
            <person name="Klenk H.-P."/>
        </authorList>
    </citation>
    <scope>NUCLEOTIDE SEQUENCE [LARGE SCALE GENOMIC DNA]</scope>
    <source>
        <strain evidence="2 3">DSM 45784</strain>
    </source>
</reference>
<dbReference type="PROSITE" id="PS50943">
    <property type="entry name" value="HTH_CROC1"/>
    <property type="match status" value="1"/>
</dbReference>
<comment type="caution">
    <text evidence="2">The sequence shown here is derived from an EMBL/GenBank/DDBJ whole genome shotgun (WGS) entry which is preliminary data.</text>
</comment>
<name>A0A7W7D323_9ACTN</name>
<evidence type="ECO:0000313" key="2">
    <source>
        <dbReference type="EMBL" id="MBB4699328.1"/>
    </source>
</evidence>
<dbReference type="Gene3D" id="1.10.260.40">
    <property type="entry name" value="lambda repressor-like DNA-binding domains"/>
    <property type="match status" value="1"/>
</dbReference>
<sequence>MSRNVSESVTEPNPFWSWLHTHAGGLGYRSEARLARALDVSPTTVMRWKRGAKPSIDQLLKIGEVLGVKLEPLLVLSGLVPAEALGNPDMPVSPSPVTPGERLIIGSGLDQHLQDLLQKYWKSRLSEERSRVEKLIDMMKSDIRLAMLDNTAASQMLSKLPQSDLQEHLTEVILQWIVYQHVNAAAADKPRRRRRPPTIEDVEAVNAQIRDAAAITKTEDGKFVFELGGSTVGANVRSNSFDTKEEAEAFRDAFLDAFKVRPLVDS</sequence>
<accession>A0A7W7D323</accession>
<dbReference type="SUPFAM" id="SSF47413">
    <property type="entry name" value="lambda repressor-like DNA-binding domains"/>
    <property type="match status" value="1"/>
</dbReference>
<dbReference type="RefSeq" id="WP_184876777.1">
    <property type="nucleotide sequence ID" value="NZ_BOOV01000044.1"/>
</dbReference>
<dbReference type="CDD" id="cd00093">
    <property type="entry name" value="HTH_XRE"/>
    <property type="match status" value="1"/>
</dbReference>
<organism evidence="2 3">
    <name type="scientific">Sphaerisporangium siamense</name>
    <dbReference type="NCBI Taxonomy" id="795645"/>
    <lineage>
        <taxon>Bacteria</taxon>
        <taxon>Bacillati</taxon>
        <taxon>Actinomycetota</taxon>
        <taxon>Actinomycetes</taxon>
        <taxon>Streptosporangiales</taxon>
        <taxon>Streptosporangiaceae</taxon>
        <taxon>Sphaerisporangium</taxon>
    </lineage>
</organism>
<dbReference type="Pfam" id="PF01381">
    <property type="entry name" value="HTH_3"/>
    <property type="match status" value="1"/>
</dbReference>
<proteinExistence type="predicted"/>